<proteinExistence type="inferred from homology"/>
<organism evidence="4 5">
    <name type="scientific">Mytilus coruscus</name>
    <name type="common">Sea mussel</name>
    <dbReference type="NCBI Taxonomy" id="42192"/>
    <lineage>
        <taxon>Eukaryota</taxon>
        <taxon>Metazoa</taxon>
        <taxon>Spiralia</taxon>
        <taxon>Lophotrochozoa</taxon>
        <taxon>Mollusca</taxon>
        <taxon>Bivalvia</taxon>
        <taxon>Autobranchia</taxon>
        <taxon>Pteriomorphia</taxon>
        <taxon>Mytilida</taxon>
        <taxon>Mytiloidea</taxon>
        <taxon>Mytilidae</taxon>
        <taxon>Mytilinae</taxon>
        <taxon>Mytilus</taxon>
    </lineage>
</organism>
<evidence type="ECO:0000313" key="5">
    <source>
        <dbReference type="Proteomes" id="UP000507470"/>
    </source>
</evidence>
<keyword evidence="2" id="KW-0677">Repeat</keyword>
<reference evidence="4 5" key="1">
    <citation type="submission" date="2020-06" db="EMBL/GenBank/DDBJ databases">
        <authorList>
            <person name="Li R."/>
            <person name="Bekaert M."/>
        </authorList>
    </citation>
    <scope>NUCLEOTIDE SEQUENCE [LARGE SCALE GENOMIC DNA]</scope>
    <source>
        <strain evidence="5">wild</strain>
    </source>
</reference>
<dbReference type="Gene3D" id="2.170.15.10">
    <property type="entry name" value="Proaerolysin, chain A, domain 3"/>
    <property type="match status" value="1"/>
</dbReference>
<dbReference type="PANTHER" id="PTHR11818:SF42">
    <property type="entry name" value="VOLTAGE-GATED HYDROGEN CHANNEL 1"/>
    <property type="match status" value="1"/>
</dbReference>
<sequence length="363" mass="40576">MDSKVTLYEHDFKGKSKVFTKSCPDLTVDGFNNITSSVKCEKGVDFIPGKNYKGQIFVIKDGENYGYDKFKGYFNDKALSLRLLDENDFNGEPECTLYKHFNYTAPTLTFADDVKSLKCYNFDKMTSSVVVKSGVWVGFTQPNYDGYQSLFLKGSYNFSDAPNDKGGFKNDVLSSFSKIMLKPSAPGKMKLLKIDYDQAVARTSRTPTSVFRWMQVNSGSVVQTVPKQEEVAIKKEATYEFKWDRAAKVSATLTAKTQIPLVGKTGISMSADMSVSMGSTAGTNKSKAEEWVPEYPSKIKPYTRSTVTSTLTQGNISIPFTALLCDESNTERTIIEKGVFYGCQYFDFQTECKDTKIPTPKPK</sequence>
<dbReference type="InterPro" id="IPR011024">
    <property type="entry name" value="G_crystallin-like"/>
</dbReference>
<evidence type="ECO:0000256" key="2">
    <source>
        <dbReference type="ARBA" id="ARBA00022737"/>
    </source>
</evidence>
<evidence type="ECO:0000256" key="1">
    <source>
        <dbReference type="ARBA" id="ARBA00009646"/>
    </source>
</evidence>
<dbReference type="SMART" id="SM00247">
    <property type="entry name" value="XTALbg"/>
    <property type="match status" value="2"/>
</dbReference>
<dbReference type="SUPFAM" id="SSF49695">
    <property type="entry name" value="gamma-Crystallin-like"/>
    <property type="match status" value="1"/>
</dbReference>
<dbReference type="EMBL" id="CACVKT020007606">
    <property type="protein sequence ID" value="CAC5408774.1"/>
    <property type="molecule type" value="Genomic_DNA"/>
</dbReference>
<dbReference type="PANTHER" id="PTHR11818">
    <property type="entry name" value="BETA/GAMMA CRYSTALLIN"/>
    <property type="match status" value="1"/>
</dbReference>
<protein>
    <recommendedName>
        <fullName evidence="3">Beta/gamma crystallin 'Greek key' domain-containing protein</fullName>
    </recommendedName>
</protein>
<dbReference type="Pfam" id="PF00030">
    <property type="entry name" value="Crystall"/>
    <property type="match status" value="2"/>
</dbReference>
<evidence type="ECO:0000313" key="4">
    <source>
        <dbReference type="EMBL" id="CAC5408774.1"/>
    </source>
</evidence>
<evidence type="ECO:0000259" key="3">
    <source>
        <dbReference type="SMART" id="SM00247"/>
    </source>
</evidence>
<dbReference type="SUPFAM" id="SSF56973">
    <property type="entry name" value="Aerolisin/ETX pore-forming domain"/>
    <property type="match status" value="1"/>
</dbReference>
<dbReference type="AlphaFoldDB" id="A0A6J8DNP8"/>
<comment type="similarity">
    <text evidence="1">Belongs to the beta/gamma-crystallin family.</text>
</comment>
<keyword evidence="5" id="KW-1185">Reference proteome</keyword>
<feature type="domain" description="Beta/gamma crystallin 'Greek key'" evidence="3">
    <location>
        <begin position="4"/>
        <end position="84"/>
    </location>
</feature>
<accession>A0A6J8DNP8</accession>
<dbReference type="InterPro" id="IPR001064">
    <property type="entry name" value="Beta/gamma_crystallin"/>
</dbReference>
<dbReference type="Gene3D" id="2.60.20.10">
    <property type="entry name" value="Crystallins"/>
    <property type="match status" value="2"/>
</dbReference>
<dbReference type="OrthoDB" id="8688215at2759"/>
<dbReference type="Proteomes" id="UP000507470">
    <property type="component" value="Unassembled WGS sequence"/>
</dbReference>
<name>A0A6J8DNP8_MYTCO</name>
<gene>
    <name evidence="4" type="ORF">MCOR_42140</name>
</gene>
<dbReference type="InterPro" id="IPR050252">
    <property type="entry name" value="Beta/Gamma-Crystallin"/>
</dbReference>
<feature type="domain" description="Beta/gamma crystallin 'Greek key'" evidence="3">
    <location>
        <begin position="94"/>
        <end position="179"/>
    </location>
</feature>